<name>A0A433QRI2_9FUNG</name>
<gene>
    <name evidence="2" type="ORF">BC938DRAFT_475536</name>
</gene>
<dbReference type="Pfam" id="PF07714">
    <property type="entry name" value="PK_Tyr_Ser-Thr"/>
    <property type="match status" value="1"/>
</dbReference>
<dbReference type="PROSITE" id="PS50011">
    <property type="entry name" value="PROTEIN_KINASE_DOM"/>
    <property type="match status" value="1"/>
</dbReference>
<dbReference type="SUPFAM" id="SSF56112">
    <property type="entry name" value="Protein kinase-like (PK-like)"/>
    <property type="match status" value="1"/>
</dbReference>
<evidence type="ECO:0000259" key="1">
    <source>
        <dbReference type="PROSITE" id="PS50011"/>
    </source>
</evidence>
<dbReference type="InterPro" id="IPR011009">
    <property type="entry name" value="Kinase-like_dom_sf"/>
</dbReference>
<evidence type="ECO:0000313" key="2">
    <source>
        <dbReference type="EMBL" id="RUS32385.1"/>
    </source>
</evidence>
<dbReference type="InterPro" id="IPR001245">
    <property type="entry name" value="Ser-Thr/Tyr_kinase_cat_dom"/>
</dbReference>
<sequence>MSNSELNTAWIVGKIIQNKRFALRPIRHPSLPRIPRLFPDSVELGDKIGQGGFDVAKGLDSAHAEGIIHGDLKATNILLDQFLTPKLADFGISKTFSSLGRGSQLGLTLRYVAPERLEYPGKNFTHSESVLSDNYEFGLVMWEVVTDGKQPYGDMNDLSISIAKRKDGDQLQYVGSLHGNLPRVFQRLVSSFLALDPTLRPSLAVAQDFLNVYMDNAPPPLAFPTLSLNTIATTIPVITRPETPESPNDPFPEIDPFQSSIVITDYEIDRLSTPRRKYLKAAYYFSKERFSDAIRQFEQSESLHQPLSQRALGLCNRALGEDADASSGRRKVAILKDNSISPGASTMGMGLKVMTSSLSVGTRRRPVGRARERRLDCATSNGSATCTKPSPRRQTARLWPGFSEFSNGGLARLSY</sequence>
<keyword evidence="2" id="KW-0418">Kinase</keyword>
<evidence type="ECO:0000313" key="3">
    <source>
        <dbReference type="Proteomes" id="UP000274822"/>
    </source>
</evidence>
<dbReference type="GO" id="GO:0005524">
    <property type="term" value="F:ATP binding"/>
    <property type="evidence" value="ECO:0007669"/>
    <property type="project" value="InterPro"/>
</dbReference>
<dbReference type="SMART" id="SM00220">
    <property type="entry name" value="S_TKc"/>
    <property type="match status" value="1"/>
</dbReference>
<dbReference type="PANTHER" id="PTHR23257:SF974">
    <property type="entry name" value="RECEPTOR-INTERACTING SERINE_THREONINE-PROTEIN KINASE 3"/>
    <property type="match status" value="1"/>
</dbReference>
<dbReference type="Gene3D" id="1.10.510.10">
    <property type="entry name" value="Transferase(Phosphotransferase) domain 1"/>
    <property type="match status" value="1"/>
</dbReference>
<feature type="domain" description="Protein kinase" evidence="1">
    <location>
        <begin position="1"/>
        <end position="210"/>
    </location>
</feature>
<dbReference type="AlphaFoldDB" id="A0A433QRI2"/>
<dbReference type="InterPro" id="IPR008271">
    <property type="entry name" value="Ser/Thr_kinase_AS"/>
</dbReference>
<dbReference type="PROSITE" id="PS00108">
    <property type="entry name" value="PROTEIN_KINASE_ST"/>
    <property type="match status" value="1"/>
</dbReference>
<dbReference type="EMBL" id="RBNJ01002098">
    <property type="protein sequence ID" value="RUS32385.1"/>
    <property type="molecule type" value="Genomic_DNA"/>
</dbReference>
<dbReference type="GO" id="GO:0004672">
    <property type="term" value="F:protein kinase activity"/>
    <property type="evidence" value="ECO:0007669"/>
    <property type="project" value="InterPro"/>
</dbReference>
<organism evidence="2 3">
    <name type="scientific">Jimgerdemannia flammicorona</name>
    <dbReference type="NCBI Taxonomy" id="994334"/>
    <lineage>
        <taxon>Eukaryota</taxon>
        <taxon>Fungi</taxon>
        <taxon>Fungi incertae sedis</taxon>
        <taxon>Mucoromycota</taxon>
        <taxon>Mucoromycotina</taxon>
        <taxon>Endogonomycetes</taxon>
        <taxon>Endogonales</taxon>
        <taxon>Endogonaceae</taxon>
        <taxon>Jimgerdemannia</taxon>
    </lineage>
</organism>
<protein>
    <submittedName>
        <fullName evidence="2">Kinase-like domain-containing protein</fullName>
    </submittedName>
</protein>
<dbReference type="GO" id="GO:0007165">
    <property type="term" value="P:signal transduction"/>
    <property type="evidence" value="ECO:0007669"/>
    <property type="project" value="TreeGrafter"/>
</dbReference>
<keyword evidence="2" id="KW-0808">Transferase</keyword>
<comment type="caution">
    <text evidence="2">The sequence shown here is derived from an EMBL/GenBank/DDBJ whole genome shotgun (WGS) entry which is preliminary data.</text>
</comment>
<dbReference type="InterPro" id="IPR000719">
    <property type="entry name" value="Prot_kinase_dom"/>
</dbReference>
<dbReference type="PANTHER" id="PTHR23257">
    <property type="entry name" value="SERINE-THREONINE PROTEIN KINASE"/>
    <property type="match status" value="1"/>
</dbReference>
<dbReference type="InterPro" id="IPR050167">
    <property type="entry name" value="Ser_Thr_protein_kinase"/>
</dbReference>
<proteinExistence type="predicted"/>
<keyword evidence="3" id="KW-1185">Reference proteome</keyword>
<reference evidence="2 3" key="1">
    <citation type="journal article" date="2018" name="New Phytol.">
        <title>Phylogenomics of Endogonaceae and evolution of mycorrhizas within Mucoromycota.</title>
        <authorList>
            <person name="Chang Y."/>
            <person name="Desiro A."/>
            <person name="Na H."/>
            <person name="Sandor L."/>
            <person name="Lipzen A."/>
            <person name="Clum A."/>
            <person name="Barry K."/>
            <person name="Grigoriev I.V."/>
            <person name="Martin F.M."/>
            <person name="Stajich J.E."/>
            <person name="Smith M.E."/>
            <person name="Bonito G."/>
            <person name="Spatafora J.W."/>
        </authorList>
    </citation>
    <scope>NUCLEOTIDE SEQUENCE [LARGE SCALE GENOMIC DNA]</scope>
    <source>
        <strain evidence="2 3">AD002</strain>
    </source>
</reference>
<accession>A0A433QRI2</accession>
<dbReference type="GO" id="GO:0005737">
    <property type="term" value="C:cytoplasm"/>
    <property type="evidence" value="ECO:0007669"/>
    <property type="project" value="TreeGrafter"/>
</dbReference>
<dbReference type="Proteomes" id="UP000274822">
    <property type="component" value="Unassembled WGS sequence"/>
</dbReference>